<reference evidence="4" key="1">
    <citation type="submission" date="2019-01" db="EMBL/GenBank/DDBJ databases">
        <title>Cytophagaceae bacterium strain CAR-16.</title>
        <authorList>
            <person name="Chen W.-M."/>
        </authorList>
    </citation>
    <scope>NUCLEOTIDE SEQUENCE [LARGE SCALE GENOMIC DNA]</scope>
    <source>
        <strain evidence="4">WWJ-16</strain>
    </source>
</reference>
<feature type="signal peptide" evidence="1">
    <location>
        <begin position="1"/>
        <end position="21"/>
    </location>
</feature>
<dbReference type="RefSeq" id="WP_129460709.1">
    <property type="nucleotide sequence ID" value="NZ_SBKN01000002.1"/>
</dbReference>
<proteinExistence type="predicted"/>
<gene>
    <name evidence="3" type="ORF">EQG61_04460</name>
</gene>
<evidence type="ECO:0000313" key="4">
    <source>
        <dbReference type="Proteomes" id="UP000289857"/>
    </source>
</evidence>
<evidence type="ECO:0000313" key="3">
    <source>
        <dbReference type="EMBL" id="RXR23226.1"/>
    </source>
</evidence>
<dbReference type="AlphaFoldDB" id="A0A4Q1K9I3"/>
<feature type="chain" id="PRO_5020337203" evidence="1">
    <location>
        <begin position="22"/>
        <end position="214"/>
    </location>
</feature>
<sequence length="214" mass="23708">MKKIMFTTAIVMIAFSFQANAQETTSKAETKIGVRGGLSFSNLYTKDVDDKNMLTGLTAGIFIEAPISNNVAFQPEFNFTMKGAELQYNNVFAQGKTKFGLSYLEVPVLIKANILPILNVHFGPYFAYLVDARITNEDPNGNINFEQTYNEDDFNRLDYGLSGGVGLDFGPLGVGARYNYGLRTIGKEQTLGGVTYTFPDGKNSNFNLYMTLKF</sequence>
<comment type="caution">
    <text evidence="3">The sequence shown here is derived from an EMBL/GenBank/DDBJ whole genome shotgun (WGS) entry which is preliminary data.</text>
</comment>
<accession>A0A4Q1K9I3</accession>
<dbReference type="EMBL" id="SBKN01000002">
    <property type="protein sequence ID" value="RXR23226.1"/>
    <property type="molecule type" value="Genomic_DNA"/>
</dbReference>
<keyword evidence="1" id="KW-0732">Signal</keyword>
<name>A0A4Q1K9I3_9FLAO</name>
<dbReference type="Proteomes" id="UP000289857">
    <property type="component" value="Unassembled WGS sequence"/>
</dbReference>
<keyword evidence="4" id="KW-1185">Reference proteome</keyword>
<dbReference type="OrthoDB" id="947434at2"/>
<organism evidence="3 4">
    <name type="scientific">Flavobacterium stagni</name>
    <dbReference type="NCBI Taxonomy" id="2506421"/>
    <lineage>
        <taxon>Bacteria</taxon>
        <taxon>Pseudomonadati</taxon>
        <taxon>Bacteroidota</taxon>
        <taxon>Flavobacteriia</taxon>
        <taxon>Flavobacteriales</taxon>
        <taxon>Flavobacteriaceae</taxon>
        <taxon>Flavobacterium</taxon>
    </lineage>
</organism>
<dbReference type="InterPro" id="IPR025665">
    <property type="entry name" value="Beta-barrel_OMP_2"/>
</dbReference>
<dbReference type="Pfam" id="PF13568">
    <property type="entry name" value="OMP_b-brl_2"/>
    <property type="match status" value="1"/>
</dbReference>
<evidence type="ECO:0000256" key="1">
    <source>
        <dbReference type="SAM" id="SignalP"/>
    </source>
</evidence>
<evidence type="ECO:0000259" key="2">
    <source>
        <dbReference type="Pfam" id="PF13568"/>
    </source>
</evidence>
<protein>
    <submittedName>
        <fullName evidence="3">PorT family protein</fullName>
    </submittedName>
</protein>
<feature type="domain" description="Outer membrane protein beta-barrel" evidence="2">
    <location>
        <begin position="21"/>
        <end position="184"/>
    </location>
</feature>